<evidence type="ECO:0000313" key="9">
    <source>
        <dbReference type="Proteomes" id="UP000294192"/>
    </source>
</evidence>
<dbReference type="GO" id="GO:0032267">
    <property type="term" value="F:tRNA(Ile)-lysidine synthase activity"/>
    <property type="evidence" value="ECO:0007669"/>
    <property type="project" value="UniProtKB-EC"/>
</dbReference>
<dbReference type="EC" id="6.3.4.19" evidence="6"/>
<keyword evidence="9" id="KW-1185">Reference proteome</keyword>
<dbReference type="OrthoDB" id="9807403at2"/>
<comment type="function">
    <text evidence="6">Ligates lysine onto the cytidine present at position 34 of the AUA codon-specific tRNA(Ile) that contains the anticodon CAU, in an ATP-dependent manner. Cytidine is converted to lysidine, thus changing the amino acid specificity of the tRNA from methionine to isoleucine.</text>
</comment>
<comment type="similarity">
    <text evidence="6">Belongs to the tRNA(Ile)-lysidine synthase family.</text>
</comment>
<feature type="binding site" evidence="6">
    <location>
        <begin position="7"/>
        <end position="12"/>
    </location>
    <ligand>
        <name>ATP</name>
        <dbReference type="ChEBI" id="CHEBI:30616"/>
    </ligand>
</feature>
<keyword evidence="3 6" id="KW-0547">Nucleotide-binding</keyword>
<dbReference type="PANTHER" id="PTHR43033">
    <property type="entry name" value="TRNA(ILE)-LYSIDINE SYNTHASE-RELATED"/>
    <property type="match status" value="1"/>
</dbReference>
<name>A0A4R0XL94_9MOLU</name>
<feature type="domain" description="tRNA(Ile)-lysidine/2-thiocytidine synthase N-terminal" evidence="7">
    <location>
        <begin position="3"/>
        <end position="172"/>
    </location>
</feature>
<evidence type="ECO:0000313" key="8">
    <source>
        <dbReference type="EMBL" id="TCG11436.1"/>
    </source>
</evidence>
<dbReference type="InterPro" id="IPR014729">
    <property type="entry name" value="Rossmann-like_a/b/a_fold"/>
</dbReference>
<comment type="catalytic activity">
    <reaction evidence="5 6">
        <text>cytidine(34) in tRNA(Ile2) + L-lysine + ATP = lysidine(34) in tRNA(Ile2) + AMP + diphosphate + H(+)</text>
        <dbReference type="Rhea" id="RHEA:43744"/>
        <dbReference type="Rhea" id="RHEA-COMP:10625"/>
        <dbReference type="Rhea" id="RHEA-COMP:10670"/>
        <dbReference type="ChEBI" id="CHEBI:15378"/>
        <dbReference type="ChEBI" id="CHEBI:30616"/>
        <dbReference type="ChEBI" id="CHEBI:32551"/>
        <dbReference type="ChEBI" id="CHEBI:33019"/>
        <dbReference type="ChEBI" id="CHEBI:82748"/>
        <dbReference type="ChEBI" id="CHEBI:83665"/>
        <dbReference type="ChEBI" id="CHEBI:456215"/>
        <dbReference type="EC" id="6.3.4.19"/>
    </reaction>
</comment>
<comment type="caution">
    <text evidence="8">The sequence shown here is derived from an EMBL/GenBank/DDBJ whole genome shotgun (WGS) entry which is preliminary data.</text>
</comment>
<dbReference type="NCBIfam" id="TIGR02432">
    <property type="entry name" value="lysidine_TilS_N"/>
    <property type="match status" value="1"/>
</dbReference>
<sequence>MKLLAISGGPDSMVLLHKNRNKKVVVAHVNYNARPDSNNDENIVREFCKENNIEIKVLSLKGKPKTNFQAWAREVRYDFFKEVYDEFECNELLVAHHKDDFLETALMQKESGREPKYFGIKKVNYLKGMKITRPFIDKYWKKDLLELCKIWNIPYAIDSSNSEPVYTRNKLRIELSKLSLKAKKQRLSWFKMSNKILVKKNRKVQFNCFLWAKNSFSVKSFRILHFKEEVIFEFLHEFGTDIKVTKDKINSIIDFITSKNGKAEYKISSDEYIKKENGIISIISKK</sequence>
<organism evidence="8 9">
    <name type="scientific">Mycoplasma marinum</name>
    <dbReference type="NCBI Taxonomy" id="1937190"/>
    <lineage>
        <taxon>Bacteria</taxon>
        <taxon>Bacillati</taxon>
        <taxon>Mycoplasmatota</taxon>
        <taxon>Mollicutes</taxon>
        <taxon>Mycoplasmataceae</taxon>
        <taxon>Mycoplasma</taxon>
    </lineage>
</organism>
<comment type="domain">
    <text evidence="6">The N-terminal region contains the highly conserved SGGXDS motif, predicted to be a P-loop motif involved in ATP binding.</text>
</comment>
<evidence type="ECO:0000259" key="7">
    <source>
        <dbReference type="Pfam" id="PF01171"/>
    </source>
</evidence>
<dbReference type="InterPro" id="IPR012094">
    <property type="entry name" value="tRNA_Ile_lys_synt"/>
</dbReference>
<comment type="subcellular location">
    <subcellularLocation>
        <location evidence="6">Cytoplasm</location>
    </subcellularLocation>
</comment>
<accession>A0A4R0XL94</accession>
<gene>
    <name evidence="6 8" type="primary">tilS</name>
    <name evidence="8" type="ORF">C4B24_02075</name>
</gene>
<dbReference type="Pfam" id="PF01171">
    <property type="entry name" value="ATP_bind_3"/>
    <property type="match status" value="1"/>
</dbReference>
<proteinExistence type="inferred from homology"/>
<dbReference type="AlphaFoldDB" id="A0A4R0XL94"/>
<dbReference type="Gene3D" id="3.40.50.620">
    <property type="entry name" value="HUPs"/>
    <property type="match status" value="1"/>
</dbReference>
<protein>
    <recommendedName>
        <fullName evidence="6">tRNA(Ile)-lysidine synthase</fullName>
        <ecNumber evidence="6">6.3.4.19</ecNumber>
    </recommendedName>
    <alternativeName>
        <fullName evidence="6">tRNA(Ile)-2-lysyl-cytidine synthase</fullName>
    </alternativeName>
    <alternativeName>
        <fullName evidence="6">tRNA(Ile)-lysidine synthetase</fullName>
    </alternativeName>
</protein>
<evidence type="ECO:0000256" key="5">
    <source>
        <dbReference type="ARBA" id="ARBA00048539"/>
    </source>
</evidence>
<evidence type="ECO:0000256" key="6">
    <source>
        <dbReference type="HAMAP-Rule" id="MF_01161"/>
    </source>
</evidence>
<evidence type="ECO:0000256" key="4">
    <source>
        <dbReference type="ARBA" id="ARBA00022840"/>
    </source>
</evidence>
<evidence type="ECO:0000256" key="3">
    <source>
        <dbReference type="ARBA" id="ARBA00022741"/>
    </source>
</evidence>
<reference evidence="8 9" key="1">
    <citation type="submission" date="2018-02" db="EMBL/GenBank/DDBJ databases">
        <title>Mycoplasma marinum and Mycoplasma todarodis sp. nov., moderately halophilic and psychrotolerant mycoplasmas isolated from cephalopods.</title>
        <authorList>
            <person name="Viver T."/>
        </authorList>
    </citation>
    <scope>NUCLEOTIDE SEQUENCE [LARGE SCALE GENOMIC DNA]</scope>
    <source>
        <strain evidence="8 9">PE</strain>
    </source>
</reference>
<keyword evidence="4 6" id="KW-0067">ATP-binding</keyword>
<dbReference type="PANTHER" id="PTHR43033:SF1">
    <property type="entry name" value="TRNA(ILE)-LYSIDINE SYNTHASE-RELATED"/>
    <property type="match status" value="1"/>
</dbReference>
<dbReference type="EMBL" id="PSZO01000007">
    <property type="protein sequence ID" value="TCG11436.1"/>
    <property type="molecule type" value="Genomic_DNA"/>
</dbReference>
<dbReference type="Proteomes" id="UP000294192">
    <property type="component" value="Unassembled WGS sequence"/>
</dbReference>
<dbReference type="GO" id="GO:0006400">
    <property type="term" value="P:tRNA modification"/>
    <property type="evidence" value="ECO:0007669"/>
    <property type="project" value="UniProtKB-UniRule"/>
</dbReference>
<dbReference type="InterPro" id="IPR011063">
    <property type="entry name" value="TilS/TtcA_N"/>
</dbReference>
<evidence type="ECO:0000256" key="2">
    <source>
        <dbReference type="ARBA" id="ARBA00022694"/>
    </source>
</evidence>
<keyword evidence="6" id="KW-0963">Cytoplasm</keyword>
<dbReference type="HAMAP" id="MF_01161">
    <property type="entry name" value="tRNA_Ile_lys_synt"/>
    <property type="match status" value="1"/>
</dbReference>
<keyword evidence="1 6" id="KW-0436">Ligase</keyword>
<evidence type="ECO:0000256" key="1">
    <source>
        <dbReference type="ARBA" id="ARBA00022598"/>
    </source>
</evidence>
<dbReference type="RefSeq" id="WP_131598858.1">
    <property type="nucleotide sequence ID" value="NZ_CBDBYK010000004.1"/>
</dbReference>
<dbReference type="InterPro" id="IPR012795">
    <property type="entry name" value="tRNA_Ile_lys_synt_N"/>
</dbReference>
<dbReference type="SUPFAM" id="SSF52402">
    <property type="entry name" value="Adenine nucleotide alpha hydrolases-like"/>
    <property type="match status" value="1"/>
</dbReference>
<keyword evidence="2 6" id="KW-0819">tRNA processing</keyword>
<dbReference type="GO" id="GO:0005524">
    <property type="term" value="F:ATP binding"/>
    <property type="evidence" value="ECO:0007669"/>
    <property type="project" value="UniProtKB-UniRule"/>
</dbReference>
<dbReference type="CDD" id="cd01992">
    <property type="entry name" value="TilS_N"/>
    <property type="match status" value="1"/>
</dbReference>
<dbReference type="GO" id="GO:0005737">
    <property type="term" value="C:cytoplasm"/>
    <property type="evidence" value="ECO:0007669"/>
    <property type="project" value="UniProtKB-SubCell"/>
</dbReference>